<dbReference type="RefSeq" id="WP_014790923.1">
    <property type="nucleotide sequence ID" value="NC_018016.1"/>
</dbReference>
<evidence type="ECO:0000313" key="1">
    <source>
        <dbReference type="EMBL" id="AFL97358.1"/>
    </source>
</evidence>
<dbReference type="EMBL" id="CP003283">
    <property type="protein sequence ID" value="AFL97358.1"/>
    <property type="molecule type" value="Genomic_DNA"/>
</dbReference>
<protein>
    <submittedName>
        <fullName evidence="1">Uncharacterized protein</fullName>
    </submittedName>
</protein>
<name>I4A074_ORNRL</name>
<dbReference type="HOGENOM" id="CLU_2618594_0_0_10"/>
<sequence length="78" mass="8977">MGLKIIENISLLWQNIIETMFSYFQTPPLYDEEAAKLIDKGGKVLFDKKLYELRKKGATGEHVITLNNNVEITVYLTD</sequence>
<dbReference type="GeneID" id="97257845"/>
<evidence type="ECO:0000313" key="2">
    <source>
        <dbReference type="Proteomes" id="UP000006051"/>
    </source>
</evidence>
<dbReference type="Proteomes" id="UP000006051">
    <property type="component" value="Chromosome"/>
</dbReference>
<proteinExistence type="predicted"/>
<keyword evidence="2" id="KW-1185">Reference proteome</keyword>
<organism evidence="1 2">
    <name type="scientific">Ornithobacterium rhinotracheale (strain ATCC 51463 / DSM 15997 / CCUG 23171 / CIP 104009 / LMG 9086)</name>
    <dbReference type="NCBI Taxonomy" id="867902"/>
    <lineage>
        <taxon>Bacteria</taxon>
        <taxon>Pseudomonadati</taxon>
        <taxon>Bacteroidota</taxon>
        <taxon>Flavobacteriia</taxon>
        <taxon>Flavobacteriales</taxon>
        <taxon>Weeksellaceae</taxon>
        <taxon>Ornithobacterium</taxon>
    </lineage>
</organism>
<accession>I4A074</accession>
<dbReference type="STRING" id="867902.Ornrh_1173"/>
<dbReference type="KEGG" id="orh:Ornrh_1173"/>
<dbReference type="AlphaFoldDB" id="I4A074"/>
<dbReference type="PATRIC" id="fig|867902.3.peg.1151"/>
<reference evidence="1 2" key="1">
    <citation type="submission" date="2012-06" db="EMBL/GenBank/DDBJ databases">
        <title>The complete genome of Ornithobacterium rhinotracheale DSM 15997.</title>
        <authorList>
            <consortium name="US DOE Joint Genome Institute (JGI-PGF)"/>
            <person name="Lucas S."/>
            <person name="Copeland A."/>
            <person name="Lapidus A."/>
            <person name="Goodwin L."/>
            <person name="Pitluck S."/>
            <person name="Peters L."/>
            <person name="Mikhailova N."/>
            <person name="Teshima H."/>
            <person name="Kyrpides N."/>
            <person name="Mavromatis K."/>
            <person name="Pagani I."/>
            <person name="Ivanova N."/>
            <person name="Ovchinnikova G."/>
            <person name="Zeytun A."/>
            <person name="Detter J.C."/>
            <person name="Han C."/>
            <person name="Land M."/>
            <person name="Hauser L."/>
            <person name="Markowitz V."/>
            <person name="Cheng J.-F."/>
            <person name="Hugenholtz P."/>
            <person name="Woyke T."/>
            <person name="Wu D."/>
            <person name="Lang E."/>
            <person name="Kopitz M."/>
            <person name="Brambilla E."/>
            <person name="Klenk H.-P."/>
            <person name="Eisen J.A."/>
        </authorList>
    </citation>
    <scope>NUCLEOTIDE SEQUENCE [LARGE SCALE GENOMIC DNA]</scope>
    <source>
        <strain evidence="2">ATCC 51463 / DSM 15997 / CCUG 23171 / LMG 9086</strain>
    </source>
</reference>
<gene>
    <name evidence="1" type="ordered locus">Ornrh_1173</name>
</gene>